<dbReference type="InterPro" id="IPR013083">
    <property type="entry name" value="Znf_RING/FYVE/PHD"/>
</dbReference>
<dbReference type="Pfam" id="PF21202">
    <property type="entry name" value="SLX1_C"/>
    <property type="match status" value="1"/>
</dbReference>
<keyword evidence="5 8" id="KW-0233">DNA recombination</keyword>
<evidence type="ECO:0000256" key="2">
    <source>
        <dbReference type="ARBA" id="ARBA00022759"/>
    </source>
</evidence>
<comment type="cofactor">
    <cofactor evidence="8">
        <name>a divalent metal cation</name>
        <dbReference type="ChEBI" id="CHEBI:60240"/>
    </cofactor>
</comment>
<evidence type="ECO:0000259" key="10">
    <source>
        <dbReference type="PROSITE" id="PS50164"/>
    </source>
</evidence>
<name>A0A178F426_TRIRU</name>
<evidence type="ECO:0000256" key="8">
    <source>
        <dbReference type="HAMAP-Rule" id="MF_03100"/>
    </source>
</evidence>
<evidence type="ECO:0000256" key="1">
    <source>
        <dbReference type="ARBA" id="ARBA00022722"/>
    </source>
</evidence>
<dbReference type="OrthoDB" id="24645at2759"/>
<comment type="function">
    <text evidence="8">Catalytic subunit of the SLX1-SLX4 structure-specific endonuclease that resolves DNA secondary structures generated during DNA repair and recombination. Has endonuclease activity towards branched DNA substrates, introducing single-strand cuts in duplex DNA close to junctions with ss-DNA.</text>
</comment>
<dbReference type="AlphaFoldDB" id="A0A178F426"/>
<evidence type="ECO:0000256" key="9">
    <source>
        <dbReference type="SAM" id="MobiDB-lite"/>
    </source>
</evidence>
<feature type="region of interest" description="Disordered" evidence="9">
    <location>
        <begin position="365"/>
        <end position="389"/>
    </location>
</feature>
<dbReference type="Pfam" id="PF01541">
    <property type="entry name" value="GIY-YIG"/>
    <property type="match status" value="1"/>
</dbReference>
<comment type="caution">
    <text evidence="8">Lacks conserved residue(s) required for the propagation of feature annotation.</text>
</comment>
<dbReference type="PANTHER" id="PTHR20208">
    <property type="entry name" value="STRUCTURE-SPECIFIC ENDONUCLEASE SUBUNIT SLX1"/>
    <property type="match status" value="1"/>
</dbReference>
<evidence type="ECO:0000256" key="6">
    <source>
        <dbReference type="ARBA" id="ARBA00023204"/>
    </source>
</evidence>
<evidence type="ECO:0000256" key="3">
    <source>
        <dbReference type="ARBA" id="ARBA00022763"/>
    </source>
</evidence>
<dbReference type="EMBL" id="LHPM01000012">
    <property type="protein sequence ID" value="OAL66898.1"/>
    <property type="molecule type" value="Genomic_DNA"/>
</dbReference>
<dbReference type="SUPFAM" id="SSF82771">
    <property type="entry name" value="GIY-YIG endonuclease"/>
    <property type="match status" value="1"/>
</dbReference>
<evidence type="ECO:0000256" key="5">
    <source>
        <dbReference type="ARBA" id="ARBA00023172"/>
    </source>
</evidence>
<dbReference type="CDD" id="cd10455">
    <property type="entry name" value="GIY-YIG_SLX1"/>
    <property type="match status" value="1"/>
</dbReference>
<dbReference type="Proteomes" id="UP000243015">
    <property type="component" value="Unassembled WGS sequence"/>
</dbReference>
<comment type="subunit">
    <text evidence="8">Forms a heterodimer with SLX4.</text>
</comment>
<protein>
    <recommendedName>
        <fullName evidence="10">GIY-YIG domain-containing protein</fullName>
    </recommendedName>
</protein>
<keyword evidence="3 8" id="KW-0227">DNA damage</keyword>
<dbReference type="VEuPathDB" id="FungiDB:TERG_04552"/>
<organism evidence="11 12">
    <name type="scientific">Trichophyton rubrum</name>
    <name type="common">Athlete's foot fungus</name>
    <name type="synonym">Epidermophyton rubrum</name>
    <dbReference type="NCBI Taxonomy" id="5551"/>
    <lineage>
        <taxon>Eukaryota</taxon>
        <taxon>Fungi</taxon>
        <taxon>Dikarya</taxon>
        <taxon>Ascomycota</taxon>
        <taxon>Pezizomycotina</taxon>
        <taxon>Eurotiomycetes</taxon>
        <taxon>Eurotiomycetidae</taxon>
        <taxon>Onygenales</taxon>
        <taxon>Arthrodermataceae</taxon>
        <taxon>Trichophyton</taxon>
    </lineage>
</organism>
<comment type="caution">
    <text evidence="11">The sequence shown here is derived from an EMBL/GenBank/DDBJ whole genome shotgun (WGS) entry which is preliminary data.</text>
</comment>
<gene>
    <name evidence="11" type="ORF">A7C99_2295</name>
</gene>
<sequence length="389" mass="44029">MPRTSRSSPAPGNVKESAKGIPPFYCVYLLRSTVRHASLYIGSTPNPARRLAQHNGRIKGGAHRTHREKLRPWEMVMIVSGFTSRTAALQFEWAWQNTQASRHAAGDEVETNVRICSKTGRRLAKKSSNPRETMTSTMARLHVLLRSPYFSSWPLQVRFFNADIHRVWRGWAESASTFVPEHISFKTDFDDGALSVEGLPLQNTLRKLDVSGKNLRSYREKTRFLLDAGDRLECGVCRSRLRLKDDLVVVCSSEMCRCTSHLLCLSSRFTQSEDSSNDLVPMSGRCPGCDSTIEWHILMREMTPRVRSHRTGSFDNDDSLEEEDEAGVELCEDAGIQTLIDLLSSEDDDFGPSTSKYDLNVDYRRKHQPISNTPGKGEIDDWDDVDIVE</sequence>
<dbReference type="FunFam" id="3.40.1440.10:FF:000006">
    <property type="entry name" value="Structure-specific endonuclease subunit SLX1"/>
    <property type="match status" value="1"/>
</dbReference>
<dbReference type="HAMAP" id="MF_03100">
    <property type="entry name" value="Endonuc_su_Slx1"/>
    <property type="match status" value="1"/>
</dbReference>
<dbReference type="PROSITE" id="PS50164">
    <property type="entry name" value="GIY_YIG"/>
    <property type="match status" value="1"/>
</dbReference>
<dbReference type="InterPro" id="IPR050381">
    <property type="entry name" value="SLX1_endonuclease"/>
</dbReference>
<evidence type="ECO:0000313" key="11">
    <source>
        <dbReference type="EMBL" id="OAL66898.1"/>
    </source>
</evidence>
<keyword evidence="2 8" id="KW-0255">Endonuclease</keyword>
<comment type="similarity">
    <text evidence="8">Belongs to the SLX1 family.</text>
</comment>
<dbReference type="GO" id="GO:0008821">
    <property type="term" value="F:crossover junction DNA endonuclease activity"/>
    <property type="evidence" value="ECO:0007669"/>
    <property type="project" value="TreeGrafter"/>
</dbReference>
<accession>A0A178F426</accession>
<dbReference type="Gene3D" id="3.30.40.10">
    <property type="entry name" value="Zinc/RING finger domain, C3HC4 (zinc finger)"/>
    <property type="match status" value="1"/>
</dbReference>
<dbReference type="InterPro" id="IPR027520">
    <property type="entry name" value="Slx1"/>
</dbReference>
<dbReference type="InterPro" id="IPR000305">
    <property type="entry name" value="GIY-YIG_endonuc"/>
</dbReference>
<reference evidence="11 12" key="1">
    <citation type="submission" date="2016-05" db="EMBL/GenBank/DDBJ databases">
        <title>Genome sequencing of Trichophyton rubrum CMCC(F)T1i isolated from hair.</title>
        <authorList>
            <person name="Zhan P."/>
            <person name="Tao Y."/>
            <person name="Liu W."/>
        </authorList>
    </citation>
    <scope>NUCLEOTIDE SEQUENCE [LARGE SCALE GENOMIC DNA]</scope>
    <source>
        <strain evidence="12">CMCC(F)T1i</strain>
    </source>
</reference>
<keyword evidence="4 8" id="KW-0378">Hydrolase</keyword>
<dbReference type="PANTHER" id="PTHR20208:SF10">
    <property type="entry name" value="STRUCTURE-SPECIFIC ENDONUCLEASE SUBUNIT SLX1"/>
    <property type="match status" value="1"/>
</dbReference>
<evidence type="ECO:0000313" key="12">
    <source>
        <dbReference type="Proteomes" id="UP000243015"/>
    </source>
</evidence>
<dbReference type="InterPro" id="IPR048749">
    <property type="entry name" value="SLX1_C"/>
</dbReference>
<proteinExistence type="inferred from homology"/>
<comment type="subcellular location">
    <subcellularLocation>
        <location evidence="8">Nucleus</location>
    </subcellularLocation>
</comment>
<evidence type="ECO:0000256" key="7">
    <source>
        <dbReference type="ARBA" id="ARBA00023242"/>
    </source>
</evidence>
<dbReference type="InterPro" id="IPR035901">
    <property type="entry name" value="GIY-YIG_endonuc_sf"/>
</dbReference>
<keyword evidence="1 8" id="KW-0540">Nuclease</keyword>
<keyword evidence="6 8" id="KW-0234">DNA repair</keyword>
<feature type="domain" description="GIY-YIG" evidence="10">
    <location>
        <begin position="23"/>
        <end position="105"/>
    </location>
</feature>
<dbReference type="GO" id="GO:0017108">
    <property type="term" value="F:5'-flap endonuclease activity"/>
    <property type="evidence" value="ECO:0007669"/>
    <property type="project" value="InterPro"/>
</dbReference>
<keyword evidence="7 8" id="KW-0539">Nucleus</keyword>
<dbReference type="Gene3D" id="3.40.1440.10">
    <property type="entry name" value="GIY-YIG endonuclease"/>
    <property type="match status" value="1"/>
</dbReference>
<feature type="compositionally biased region" description="Acidic residues" evidence="9">
    <location>
        <begin position="380"/>
        <end position="389"/>
    </location>
</feature>
<dbReference type="GO" id="GO:0033557">
    <property type="term" value="C:Slx1-Slx4 complex"/>
    <property type="evidence" value="ECO:0007669"/>
    <property type="project" value="UniProtKB-UniRule"/>
</dbReference>
<evidence type="ECO:0000256" key="4">
    <source>
        <dbReference type="ARBA" id="ARBA00022801"/>
    </source>
</evidence>
<dbReference type="GO" id="GO:0000724">
    <property type="term" value="P:double-strand break repair via homologous recombination"/>
    <property type="evidence" value="ECO:0007669"/>
    <property type="project" value="TreeGrafter"/>
</dbReference>